<dbReference type="SUPFAM" id="SSF56112">
    <property type="entry name" value="Protein kinase-like (PK-like)"/>
    <property type="match status" value="1"/>
</dbReference>
<dbReference type="PANTHER" id="PTHR43173">
    <property type="entry name" value="ABC1 FAMILY PROTEIN"/>
    <property type="match status" value="1"/>
</dbReference>
<organism evidence="2 3">
    <name type="scientific">Rubrobacter taiwanensis</name>
    <dbReference type="NCBI Taxonomy" id="185139"/>
    <lineage>
        <taxon>Bacteria</taxon>
        <taxon>Bacillati</taxon>
        <taxon>Actinomycetota</taxon>
        <taxon>Rubrobacteria</taxon>
        <taxon>Rubrobacterales</taxon>
        <taxon>Rubrobacteraceae</taxon>
        <taxon>Rubrobacter</taxon>
    </lineage>
</organism>
<gene>
    <name evidence="2" type="ORF">E0L93_01390</name>
</gene>
<dbReference type="Pfam" id="PF03109">
    <property type="entry name" value="ABC1"/>
    <property type="match status" value="1"/>
</dbReference>
<dbReference type="InterPro" id="IPR004147">
    <property type="entry name" value="ABC1_dom"/>
</dbReference>
<reference evidence="2 3" key="1">
    <citation type="submission" date="2019-03" db="EMBL/GenBank/DDBJ databases">
        <title>Whole genome sequence of a novel Rubrobacter taiwanensis strain, isolated from Yellowstone National Park.</title>
        <authorList>
            <person name="Freed S."/>
            <person name="Ramaley R.F."/>
            <person name="Kyndt J.A."/>
        </authorList>
    </citation>
    <scope>NUCLEOTIDE SEQUENCE [LARGE SCALE GENOMIC DNA]</scope>
    <source>
        <strain evidence="2 3">Yellowstone</strain>
    </source>
</reference>
<keyword evidence="2" id="KW-0418">Kinase</keyword>
<evidence type="ECO:0000313" key="2">
    <source>
        <dbReference type="EMBL" id="TCJ20504.1"/>
    </source>
</evidence>
<dbReference type="CDD" id="cd05121">
    <property type="entry name" value="ABC1_ADCK3-like"/>
    <property type="match status" value="1"/>
</dbReference>
<keyword evidence="3" id="KW-1185">Reference proteome</keyword>
<accession>A0A4R1BRW9</accession>
<dbReference type="Proteomes" id="UP000295244">
    <property type="component" value="Unassembled WGS sequence"/>
</dbReference>
<proteinExistence type="predicted"/>
<dbReference type="AlphaFoldDB" id="A0A4R1BRW9"/>
<feature type="domain" description="ABC1 atypical kinase-like" evidence="1">
    <location>
        <begin position="141"/>
        <end position="375"/>
    </location>
</feature>
<dbReference type="EMBL" id="SKBU01000003">
    <property type="protein sequence ID" value="TCJ20504.1"/>
    <property type="molecule type" value="Genomic_DNA"/>
</dbReference>
<protein>
    <submittedName>
        <fullName evidence="2">AarF/ABC1/UbiB kinase family protein</fullName>
    </submittedName>
</protein>
<sequence>MRRTLPLTPLDLHREWAEASLKALRALDLARSQTFLRFETFLAAQERLGRWLPAGAAQRRAAVIWTVAWDIYLGYKTLQERARWWPGAVSPSDREAQHRRGADHLLNAARSLGGALIKAGQFASTRPDLLPLPYIERLSELQDRLPPQPWPVIGDAIENQLGRPLASVFAEIDPEPVSAASIAQVHRGRLKDGREVAVKVRHPGVAEIMHADLEALQFTFDAVAALEPSLRLRPITDYLRRTLPLELDLRREAQAMRKLREALAGREDAVIPEPAEELVTGGLLVMEYVEGVKITDRRALQRAGIEPRAAAELLNDLYADQIFRRNVLHADPHPGNLYVQPGPRLVLLDHGLTVPLERGLAGELGAAVRALTAGDLGALSAALNRAGMPVDAEQTDLDTLLQLAGVLLGSEPDGAAADLSRFGRNLGASIGDIPPDLLLAGRAIGLLDGITRQLAPELDALEIAARYT</sequence>
<dbReference type="PANTHER" id="PTHR43173:SF19">
    <property type="entry name" value="AARF DOMAIN-CONTAINING PROTEIN KINASE 1"/>
    <property type="match status" value="1"/>
</dbReference>
<name>A0A4R1BRW9_9ACTN</name>
<evidence type="ECO:0000313" key="3">
    <source>
        <dbReference type="Proteomes" id="UP000295244"/>
    </source>
</evidence>
<dbReference type="GO" id="GO:0016301">
    <property type="term" value="F:kinase activity"/>
    <property type="evidence" value="ECO:0007669"/>
    <property type="project" value="UniProtKB-KW"/>
</dbReference>
<dbReference type="InterPro" id="IPR011009">
    <property type="entry name" value="Kinase-like_dom_sf"/>
</dbReference>
<keyword evidence="2" id="KW-0808">Transferase</keyword>
<dbReference type="RefSeq" id="WP_132687466.1">
    <property type="nucleotide sequence ID" value="NZ_SKBU01000003.1"/>
</dbReference>
<dbReference type="OrthoDB" id="9795390at2"/>
<comment type="caution">
    <text evidence="2">The sequence shown here is derived from an EMBL/GenBank/DDBJ whole genome shotgun (WGS) entry which is preliminary data.</text>
</comment>
<evidence type="ECO:0000259" key="1">
    <source>
        <dbReference type="Pfam" id="PF03109"/>
    </source>
</evidence>
<dbReference type="InterPro" id="IPR051130">
    <property type="entry name" value="Mito_struct-func_regulator"/>
</dbReference>